<sequence length="123" mass="13403">MYFLSAESIPSSGVIEVPRYGAALSRGRTAVLCPEGGWVLLDVASLSGRDLELMLSVRAQEWVLRGLVAVDVDWLVGALETVSSGPEPRPLGVEVQDAWYFMSPLHTVPTVVDERFVVAGLYR</sequence>
<evidence type="ECO:0000313" key="2">
    <source>
        <dbReference type="Proteomes" id="UP000620633"/>
    </source>
</evidence>
<dbReference type="EMBL" id="BMQO01000001">
    <property type="protein sequence ID" value="GGS13780.1"/>
    <property type="molecule type" value="Genomic_DNA"/>
</dbReference>
<reference evidence="2" key="1">
    <citation type="journal article" date="2019" name="Int. J. Syst. Evol. Microbiol.">
        <title>The Global Catalogue of Microorganisms (GCM) 10K type strain sequencing project: providing services to taxonomists for standard genome sequencing and annotation.</title>
        <authorList>
            <consortium name="The Broad Institute Genomics Platform"/>
            <consortium name="The Broad Institute Genome Sequencing Center for Infectious Disease"/>
            <person name="Wu L."/>
            <person name="Ma J."/>
        </authorList>
    </citation>
    <scope>NUCLEOTIDE SEQUENCE [LARGE SCALE GENOMIC DNA]</scope>
    <source>
        <strain evidence="2">JCM 31406</strain>
    </source>
</reference>
<proteinExistence type="predicted"/>
<comment type="caution">
    <text evidence="1">The sequence shown here is derived from an EMBL/GenBank/DDBJ whole genome shotgun (WGS) entry which is preliminary data.</text>
</comment>
<gene>
    <name evidence="1" type="ORF">GCM10008961_01210</name>
</gene>
<dbReference type="Proteomes" id="UP000620633">
    <property type="component" value="Unassembled WGS sequence"/>
</dbReference>
<evidence type="ECO:0008006" key="3">
    <source>
        <dbReference type="Google" id="ProtNLM"/>
    </source>
</evidence>
<protein>
    <recommendedName>
        <fullName evidence="3">CheW-like domain-containing protein</fullName>
    </recommendedName>
</protein>
<accession>A0ABQ2SA92</accession>
<evidence type="ECO:0000313" key="1">
    <source>
        <dbReference type="EMBL" id="GGS13780.1"/>
    </source>
</evidence>
<name>A0ABQ2SA92_9DEIO</name>
<dbReference type="RefSeq" id="WP_189098165.1">
    <property type="nucleotide sequence ID" value="NZ_BMQO01000001.1"/>
</dbReference>
<keyword evidence="2" id="KW-1185">Reference proteome</keyword>
<organism evidence="1 2">
    <name type="scientific">Deinococcus knuensis</name>
    <dbReference type="NCBI Taxonomy" id="1837380"/>
    <lineage>
        <taxon>Bacteria</taxon>
        <taxon>Thermotogati</taxon>
        <taxon>Deinococcota</taxon>
        <taxon>Deinococci</taxon>
        <taxon>Deinococcales</taxon>
        <taxon>Deinococcaceae</taxon>
        <taxon>Deinococcus</taxon>
    </lineage>
</organism>